<gene>
    <name evidence="2" type="ORF">TIFTF001_010818</name>
</gene>
<accession>A0AA87ZX51</accession>
<keyword evidence="3" id="KW-1185">Reference proteome</keyword>
<evidence type="ECO:0000313" key="2">
    <source>
        <dbReference type="EMBL" id="GMN41584.1"/>
    </source>
</evidence>
<proteinExistence type="predicted"/>
<feature type="region of interest" description="Disordered" evidence="1">
    <location>
        <begin position="84"/>
        <end position="119"/>
    </location>
</feature>
<dbReference type="EMBL" id="BTGU01000013">
    <property type="protein sequence ID" value="GMN41584.1"/>
    <property type="molecule type" value="Genomic_DNA"/>
</dbReference>
<sequence length="119" mass="13061">MDTKYIGSLSLHARLVSPCKPLCTLFARERWDDGCNLRVHDFGLVASNSERILHPPISGLVVLVPQCTKFGRVADVYAHSREPTFESGRDTSISTSHTTHSCKLHVHPTPSHDGGSPTN</sequence>
<evidence type="ECO:0000313" key="3">
    <source>
        <dbReference type="Proteomes" id="UP001187192"/>
    </source>
</evidence>
<evidence type="ECO:0000256" key="1">
    <source>
        <dbReference type="SAM" id="MobiDB-lite"/>
    </source>
</evidence>
<comment type="caution">
    <text evidence="2">The sequence shown here is derived from an EMBL/GenBank/DDBJ whole genome shotgun (WGS) entry which is preliminary data.</text>
</comment>
<name>A0AA87ZX51_FICCA</name>
<reference evidence="2" key="1">
    <citation type="submission" date="2023-07" db="EMBL/GenBank/DDBJ databases">
        <title>draft genome sequence of fig (Ficus carica).</title>
        <authorList>
            <person name="Takahashi T."/>
            <person name="Nishimura K."/>
        </authorList>
    </citation>
    <scope>NUCLEOTIDE SEQUENCE</scope>
</reference>
<protein>
    <submittedName>
        <fullName evidence="2">Uncharacterized protein</fullName>
    </submittedName>
</protein>
<dbReference type="AlphaFoldDB" id="A0AA87ZX51"/>
<organism evidence="2 3">
    <name type="scientific">Ficus carica</name>
    <name type="common">Common fig</name>
    <dbReference type="NCBI Taxonomy" id="3494"/>
    <lineage>
        <taxon>Eukaryota</taxon>
        <taxon>Viridiplantae</taxon>
        <taxon>Streptophyta</taxon>
        <taxon>Embryophyta</taxon>
        <taxon>Tracheophyta</taxon>
        <taxon>Spermatophyta</taxon>
        <taxon>Magnoliopsida</taxon>
        <taxon>eudicotyledons</taxon>
        <taxon>Gunneridae</taxon>
        <taxon>Pentapetalae</taxon>
        <taxon>rosids</taxon>
        <taxon>fabids</taxon>
        <taxon>Rosales</taxon>
        <taxon>Moraceae</taxon>
        <taxon>Ficeae</taxon>
        <taxon>Ficus</taxon>
    </lineage>
</organism>
<dbReference type="Proteomes" id="UP001187192">
    <property type="component" value="Unassembled WGS sequence"/>
</dbReference>